<feature type="compositionally biased region" description="Polar residues" evidence="1">
    <location>
        <begin position="771"/>
        <end position="780"/>
    </location>
</feature>
<dbReference type="EMBL" id="JAACJM010000098">
    <property type="protein sequence ID" value="KAF5346947.1"/>
    <property type="molecule type" value="Genomic_DNA"/>
</dbReference>
<feature type="compositionally biased region" description="Low complexity" evidence="1">
    <location>
        <begin position="788"/>
        <end position="801"/>
    </location>
</feature>
<sequence length="917" mass="100932">MSNTGNMNNQSTPITQYAKSLLPRKGQNISLDRMNTIEEAWVIVDEVFQARNILLNGLPQSPPQQQRAQGSDVPDSVKLSDSSNSLQLGDYVTLPPHPAVINSGLHSSSCCSLGFGHGQGLPSPSAIPTLPPISTPPPTYRSHFASNSFSTAQRLHLPCPGKSASYGPSQMTLGQPLFPGYSLYSVSQKKIEFISTPGSKTKEKNKNDPLLPISVADCDQEKEARTSKPDSDPHRRIIPSFLIDFLPFIFLFFKFNASNIPFADQLLNHPMDKRHSFVLYIHAENPVYIRNHHLRSPSLSQFLVSRLSDMDSSTHSQQSTPPTPSIHGIWAMLSLAFVIFTVSAVLLYAMYSCYHSAAPNAMHRQSRAHLRWNQAHAQRRLKEKERMKMISKTKARKLKVKSKLSLSRPDTADSDLLPFNRISSTEKGQTGDFLVNGDNSSMEFLDIMVHDQRAQDFAPDYRFSIGNSSYSLSDYSCSGITSPPLAVVYSGPHSPSTLYQDYNNAYILSTPFSSSPISPPPPSYQYQDSPRVTPTLAAPATFLSAPGRPESPAISRAFDSHNIPYVTSKNRLDENRMSSKLGPVRGSFSFENYFNTSSGGSSPIHPQPQPQLHVEVQRQQVQTKAQTQTQARPLTDKSNFMVQSSFGFNYTNITSQQKAKKMELEFKPKSTQPSFTLKKAGEKENLPRSGSVSGFSPSPNKRHSGCKACHSHGESHGSELESSPSTTNTSNHFRLLSEATAQARACRLSNASSRTRTPSPSPSPAKGHGSPTGSVTTPCKSTGKKLTLSESQSHSLPSSLSPNAKYQRSHSQRQLPLPSPTPSPRARSRPSPTCKPVPTSPCSPSVLIPSRRQSFFVVKDAMETSRLPTHTSTRVRLQKDSDRMKMVVEDGKDNGKGKEMEKETAAQAYVRQVRSGL</sequence>
<dbReference type="OrthoDB" id="10689987at2759"/>
<feature type="region of interest" description="Disordered" evidence="1">
    <location>
        <begin position="742"/>
        <end position="846"/>
    </location>
</feature>
<keyword evidence="2" id="KW-0812">Transmembrane</keyword>
<feature type="region of interest" description="Disordered" evidence="1">
    <location>
        <begin position="870"/>
        <end position="905"/>
    </location>
</feature>
<feature type="transmembrane region" description="Helical" evidence="2">
    <location>
        <begin position="329"/>
        <end position="351"/>
    </location>
</feature>
<organism evidence="3 4">
    <name type="scientific">Tetrapyrgos nigripes</name>
    <dbReference type="NCBI Taxonomy" id="182062"/>
    <lineage>
        <taxon>Eukaryota</taxon>
        <taxon>Fungi</taxon>
        <taxon>Dikarya</taxon>
        <taxon>Basidiomycota</taxon>
        <taxon>Agaricomycotina</taxon>
        <taxon>Agaricomycetes</taxon>
        <taxon>Agaricomycetidae</taxon>
        <taxon>Agaricales</taxon>
        <taxon>Marasmiineae</taxon>
        <taxon>Marasmiaceae</taxon>
        <taxon>Tetrapyrgos</taxon>
    </lineage>
</organism>
<gene>
    <name evidence="3" type="ORF">D9758_010144</name>
</gene>
<evidence type="ECO:0000313" key="4">
    <source>
        <dbReference type="Proteomes" id="UP000559256"/>
    </source>
</evidence>
<evidence type="ECO:0000313" key="3">
    <source>
        <dbReference type="EMBL" id="KAF5346947.1"/>
    </source>
</evidence>
<proteinExistence type="predicted"/>
<feature type="region of interest" description="Disordered" evidence="1">
    <location>
        <begin position="665"/>
        <end position="730"/>
    </location>
</feature>
<keyword evidence="4" id="KW-1185">Reference proteome</keyword>
<accession>A0A8H5FSD0</accession>
<keyword evidence="2" id="KW-1133">Transmembrane helix</keyword>
<evidence type="ECO:0000256" key="1">
    <source>
        <dbReference type="SAM" id="MobiDB-lite"/>
    </source>
</evidence>
<feature type="region of interest" description="Disordered" evidence="1">
    <location>
        <begin position="58"/>
        <end position="82"/>
    </location>
</feature>
<feature type="compositionally biased region" description="Polar residues" evidence="1">
    <location>
        <begin position="688"/>
        <end position="699"/>
    </location>
</feature>
<reference evidence="3 4" key="1">
    <citation type="journal article" date="2020" name="ISME J.">
        <title>Uncovering the hidden diversity of litter-decomposition mechanisms in mushroom-forming fungi.</title>
        <authorList>
            <person name="Floudas D."/>
            <person name="Bentzer J."/>
            <person name="Ahren D."/>
            <person name="Johansson T."/>
            <person name="Persson P."/>
            <person name="Tunlid A."/>
        </authorList>
    </citation>
    <scope>NUCLEOTIDE SEQUENCE [LARGE SCALE GENOMIC DNA]</scope>
    <source>
        <strain evidence="3 4">CBS 291.85</strain>
    </source>
</reference>
<name>A0A8H5FSD0_9AGAR</name>
<keyword evidence="2" id="KW-0472">Membrane</keyword>
<feature type="compositionally biased region" description="Basic and acidic residues" evidence="1">
    <location>
        <begin position="877"/>
        <end position="904"/>
    </location>
</feature>
<dbReference type="AlphaFoldDB" id="A0A8H5FSD0"/>
<protein>
    <submittedName>
        <fullName evidence="3">Uncharacterized protein</fullName>
    </submittedName>
</protein>
<comment type="caution">
    <text evidence="3">The sequence shown here is derived from an EMBL/GenBank/DDBJ whole genome shotgun (WGS) entry which is preliminary data.</text>
</comment>
<dbReference type="Proteomes" id="UP000559256">
    <property type="component" value="Unassembled WGS sequence"/>
</dbReference>
<evidence type="ECO:0000256" key="2">
    <source>
        <dbReference type="SAM" id="Phobius"/>
    </source>
</evidence>